<dbReference type="InterPro" id="IPR052755">
    <property type="entry name" value="Lysozyme_Inhibitor_LprI"/>
</dbReference>
<protein>
    <submittedName>
        <fullName evidence="2">DUF1311 domain-containing protein</fullName>
    </submittedName>
</protein>
<dbReference type="GO" id="GO:0005576">
    <property type="term" value="C:extracellular region"/>
    <property type="evidence" value="ECO:0007669"/>
    <property type="project" value="TreeGrafter"/>
</dbReference>
<comment type="caution">
    <text evidence="2">The sequence shown here is derived from an EMBL/GenBank/DDBJ whole genome shotgun (WGS) entry which is preliminary data.</text>
</comment>
<sequence length="241" mass="25978">MKYLVAIFLTLLLTACGSKIEGTYSNNMTGVAQQKISFTFRQDGTARMAVGSTDIPLDLPYEVRGNKIKVAGQEGDVILTILDNGDLIMDGLRLTKETAQGTAEIATATKPTAQPASALVTNSAPTPVAQEAQDSAPKTWAPSFDCAKASTLTEKAICTDALLGKLDGALAENYKYMLASDIGDGARKNLKATQKEWIIERNKCANNQCLTDIYRKRIDEICEYPVISGLFPVCTASNEIK</sequence>
<dbReference type="Proteomes" id="UP000530032">
    <property type="component" value="Unassembled WGS sequence"/>
</dbReference>
<evidence type="ECO:0000313" key="2">
    <source>
        <dbReference type="EMBL" id="MBI1625917.1"/>
    </source>
</evidence>
<proteinExistence type="predicted"/>
<evidence type="ECO:0000259" key="1">
    <source>
        <dbReference type="Pfam" id="PF07007"/>
    </source>
</evidence>
<accession>A0A843BE66</accession>
<dbReference type="PANTHER" id="PTHR37549:SF1">
    <property type="entry name" value="LIPOPROTEIN LPRI"/>
    <property type="match status" value="1"/>
</dbReference>
<keyword evidence="3" id="KW-1185">Reference proteome</keyword>
<dbReference type="PANTHER" id="PTHR37549">
    <property type="entry name" value="LIPOPROTEIN LPRI"/>
    <property type="match status" value="1"/>
</dbReference>
<dbReference type="EMBL" id="JABBCQ020000014">
    <property type="protein sequence ID" value="MBI1625917.1"/>
    <property type="molecule type" value="Genomic_DNA"/>
</dbReference>
<evidence type="ECO:0000313" key="3">
    <source>
        <dbReference type="Proteomes" id="UP000530032"/>
    </source>
</evidence>
<dbReference type="Gene3D" id="1.20.1270.180">
    <property type="match status" value="1"/>
</dbReference>
<reference evidence="2" key="1">
    <citation type="submission" date="2020-12" db="EMBL/GenBank/DDBJ databases">
        <title>Comamonas sp. nov., isolated from stream water.</title>
        <authorList>
            <person name="Park K.-H."/>
        </authorList>
    </citation>
    <scope>NUCLEOTIDE SEQUENCE</scope>
    <source>
        <strain evidence="2">EJ-4</strain>
    </source>
</reference>
<dbReference type="AlphaFoldDB" id="A0A843BE66"/>
<gene>
    <name evidence="2" type="ORF">HF327_015575</name>
</gene>
<dbReference type="Pfam" id="PF07007">
    <property type="entry name" value="LprI"/>
    <property type="match status" value="1"/>
</dbReference>
<feature type="domain" description="Lysozyme inhibitor LprI-like N-terminal" evidence="1">
    <location>
        <begin position="146"/>
        <end position="220"/>
    </location>
</feature>
<dbReference type="PROSITE" id="PS51257">
    <property type="entry name" value="PROKAR_LIPOPROTEIN"/>
    <property type="match status" value="1"/>
</dbReference>
<organism evidence="2 3">
    <name type="scientific">Comamonas suwonensis</name>
    <dbReference type="NCBI Taxonomy" id="2606214"/>
    <lineage>
        <taxon>Bacteria</taxon>
        <taxon>Pseudomonadati</taxon>
        <taxon>Pseudomonadota</taxon>
        <taxon>Betaproteobacteria</taxon>
        <taxon>Burkholderiales</taxon>
        <taxon>Comamonadaceae</taxon>
        <taxon>Comamonas</taxon>
    </lineage>
</organism>
<dbReference type="InterPro" id="IPR009739">
    <property type="entry name" value="LprI-like_N"/>
</dbReference>
<name>A0A843BE66_9BURK</name>
<dbReference type="RefSeq" id="WP_198461101.1">
    <property type="nucleotide sequence ID" value="NZ_JABBCQ020000014.1"/>
</dbReference>